<keyword evidence="2" id="KW-1185">Reference proteome</keyword>
<reference evidence="1 2" key="1">
    <citation type="journal article" date="2019" name="Nat. Plants">
        <title>Genome sequencing of Musa balbisiana reveals subgenome evolution and function divergence in polyploid bananas.</title>
        <authorList>
            <person name="Yao X."/>
        </authorList>
    </citation>
    <scope>NUCLEOTIDE SEQUENCE [LARGE SCALE GENOMIC DNA]</scope>
    <source>
        <strain evidence="2">cv. DH-PKW</strain>
        <tissue evidence="1">Leaves</tissue>
    </source>
</reference>
<dbReference type="AlphaFoldDB" id="A0A4V4H2X9"/>
<evidence type="ECO:0000313" key="2">
    <source>
        <dbReference type="Proteomes" id="UP000317650"/>
    </source>
</evidence>
<sequence length="111" mass="12303">MYPIASLAWRCMYTEIKFDDCDASLSTTRAKFLPKDDQLQLVVVSEHTGTGYGTEYSCTGTLEQGLAPSVLDNLGESSCCTRQLLPRSSSFFSFPCQPQQYPGIRDDGDKD</sequence>
<gene>
    <name evidence="1" type="ORF">C4D60_Mb09t02090</name>
</gene>
<accession>A0A4V4H2X9</accession>
<evidence type="ECO:0000313" key="1">
    <source>
        <dbReference type="EMBL" id="THU46166.1"/>
    </source>
</evidence>
<comment type="caution">
    <text evidence="1">The sequence shown here is derived from an EMBL/GenBank/DDBJ whole genome shotgun (WGS) entry which is preliminary data.</text>
</comment>
<proteinExistence type="predicted"/>
<protein>
    <submittedName>
        <fullName evidence="1">Uncharacterized protein</fullName>
    </submittedName>
</protein>
<name>A0A4V4H2X9_MUSBA</name>
<dbReference type="EMBL" id="PYDT01000010">
    <property type="protein sequence ID" value="THU46166.1"/>
    <property type="molecule type" value="Genomic_DNA"/>
</dbReference>
<dbReference type="Proteomes" id="UP000317650">
    <property type="component" value="Chromosome 9"/>
</dbReference>
<organism evidence="1 2">
    <name type="scientific">Musa balbisiana</name>
    <name type="common">Banana</name>
    <dbReference type="NCBI Taxonomy" id="52838"/>
    <lineage>
        <taxon>Eukaryota</taxon>
        <taxon>Viridiplantae</taxon>
        <taxon>Streptophyta</taxon>
        <taxon>Embryophyta</taxon>
        <taxon>Tracheophyta</taxon>
        <taxon>Spermatophyta</taxon>
        <taxon>Magnoliopsida</taxon>
        <taxon>Liliopsida</taxon>
        <taxon>Zingiberales</taxon>
        <taxon>Musaceae</taxon>
        <taxon>Musa</taxon>
    </lineage>
</organism>